<dbReference type="EMBL" id="JADQDF010000001">
    <property type="protein sequence ID" value="MBW0127224.1"/>
    <property type="molecule type" value="Genomic_DNA"/>
</dbReference>
<evidence type="ECO:0000313" key="3">
    <source>
        <dbReference type="Proteomes" id="UP000694300"/>
    </source>
</evidence>
<dbReference type="PANTHER" id="PTHR43586:SF21">
    <property type="entry name" value="PYRIDOXAL PHOSPHATE (PLP)-DEPENDENT ASPARTATE AMINOTRANSFERASE SUPERFAMILY"/>
    <property type="match status" value="1"/>
</dbReference>
<feature type="domain" description="Aminotransferase class V" evidence="1">
    <location>
        <begin position="143"/>
        <end position="295"/>
    </location>
</feature>
<keyword evidence="2" id="KW-0032">Aminotransferase</keyword>
<dbReference type="PANTHER" id="PTHR43586">
    <property type="entry name" value="CYSTEINE DESULFURASE"/>
    <property type="match status" value="1"/>
</dbReference>
<keyword evidence="3" id="KW-1185">Reference proteome</keyword>
<protein>
    <submittedName>
        <fullName evidence="2">Aminotransferase class V-fold PLP-dependent enzyme</fullName>
    </submittedName>
</protein>
<gene>
    <name evidence="2" type="ORF">I4I82_05955</name>
</gene>
<sequence length="351" mass="35854">MSPVSPLTTFAVVISPRDAFGLRFDVPAAYLNTASIGVPPVQAADAVAAAVQGWRTGAGRPADFDAPVATARAAWARLVGVPVERVAVGATVSGLVSLLAAALPPRSRVLVAAGEFTSVTWPFAARGHVLTEVPLDEVGARAAEFDAVAVAVVQSADGALVDLDALRAARATGTRVVLDATQATGWLDADLGWADAVTGGAYKWLLSPRGAAWLAVHPDWEVPAEQAGWFAGAQVWDSVYGLPLRLAADARALDTSPAWLSHVGAAVALPLLADLDRAAVHAHCTGLADALRAGLGLEPAGSAIVAVRTPGAQERLEAAGVACAARAGAARLSFHLYSTRADVDLALEALA</sequence>
<dbReference type="Pfam" id="PF00266">
    <property type="entry name" value="Aminotran_5"/>
    <property type="match status" value="1"/>
</dbReference>
<accession>A0ABS6U4T1</accession>
<name>A0ABS6U4T1_9PSEU</name>
<evidence type="ECO:0000259" key="1">
    <source>
        <dbReference type="Pfam" id="PF00266"/>
    </source>
</evidence>
<dbReference type="GO" id="GO:0008483">
    <property type="term" value="F:transaminase activity"/>
    <property type="evidence" value="ECO:0007669"/>
    <property type="project" value="UniProtKB-KW"/>
</dbReference>
<comment type="caution">
    <text evidence="2">The sequence shown here is derived from an EMBL/GenBank/DDBJ whole genome shotgun (WGS) entry which is preliminary data.</text>
</comment>
<dbReference type="Proteomes" id="UP000694300">
    <property type="component" value="Unassembled WGS sequence"/>
</dbReference>
<evidence type="ECO:0000313" key="2">
    <source>
        <dbReference type="EMBL" id="MBW0127224.1"/>
    </source>
</evidence>
<dbReference type="InterPro" id="IPR000192">
    <property type="entry name" value="Aminotrans_V_dom"/>
</dbReference>
<proteinExistence type="predicted"/>
<keyword evidence="2" id="KW-0808">Transferase</keyword>
<organism evidence="2 3">
    <name type="scientific">Pseudonocardia oceani</name>
    <dbReference type="NCBI Taxonomy" id="2792013"/>
    <lineage>
        <taxon>Bacteria</taxon>
        <taxon>Bacillati</taxon>
        <taxon>Actinomycetota</taxon>
        <taxon>Actinomycetes</taxon>
        <taxon>Pseudonocardiales</taxon>
        <taxon>Pseudonocardiaceae</taxon>
        <taxon>Pseudonocardia</taxon>
    </lineage>
</organism>
<reference evidence="2 3" key="1">
    <citation type="submission" date="2020-11" db="EMBL/GenBank/DDBJ databases">
        <title>Pseudonocardia abyssalis sp. nov. and Pseudonocardia oceani sp. nov., description and phylogenomic analysis of two novel actinomycetes isolated from the deep Southern Ocean.</title>
        <authorList>
            <person name="Parra J."/>
        </authorList>
    </citation>
    <scope>NUCLEOTIDE SEQUENCE [LARGE SCALE GENOMIC DNA]</scope>
    <source>
        <strain evidence="3">KRD185</strain>
    </source>
</reference>